<dbReference type="InterPro" id="IPR001507">
    <property type="entry name" value="ZP_dom"/>
</dbReference>
<keyword evidence="3" id="KW-0106">Calcium</keyword>
<evidence type="ECO:0000256" key="5">
    <source>
        <dbReference type="SAM" id="Phobius"/>
    </source>
</evidence>
<gene>
    <name evidence="8" type="primary">Cuzd1</name>
    <name evidence="8" type="ORF">AWC38_SpisGene6260</name>
</gene>
<keyword evidence="4" id="KW-1015">Disulfide bond</keyword>
<keyword evidence="9" id="KW-1185">Reference proteome</keyword>
<dbReference type="Gene3D" id="2.60.40.3210">
    <property type="entry name" value="Zona pellucida, ZP-N domain"/>
    <property type="match status" value="1"/>
</dbReference>
<dbReference type="InterPro" id="IPR055355">
    <property type="entry name" value="ZP-C"/>
</dbReference>
<dbReference type="EMBL" id="LSMT01000073">
    <property type="protein sequence ID" value="PFX28984.1"/>
    <property type="molecule type" value="Genomic_DNA"/>
</dbReference>
<keyword evidence="5" id="KW-0812">Transmembrane</keyword>
<sequence>MRGFISLAFLIHMCLAQDPAVFQFRSGEFRVSESVLNAVVVIENVGNTSESGTLSVNVADGTAVSGEDYAPTAGLRVLFSAGDASKEVTIPITDDDVIESDETIQLSLRLLGPSRPSATIGSVGSATILIIDNDVPPSASNGGGNITLNTEAKIDIVCRPDYIEVTLKFADYPGIVVNDSVLHLEDMNCVAGYKDDEMVKFTFGLEECKTMQEDDGKRIYYNNMVYLKAGLPPNDTKIIRDHYEVIPFKCGYDKKTVLSKVSYNPQSTIILSNAEGIGNFTYFMDMYEDGSNSVAVTKFPKEVGLGQKMYFGFRVESGDNELVVFPDLCKATASSSYDSTPEHLIIEKACSRDNTLEYDYGAKAEHFFNVAAFRFKENYDDVFIHCKLTVCRKADDQSRCAKGCQPSKRRRRSSTEEEEFSADLYVGPMKLKRPENEEAETKHYTESETDSNMVMLVAVLVGVLGTVAIGLIVAVVVISRRRASVKKGAALIVAEEI</sequence>
<dbReference type="SMART" id="SM00237">
    <property type="entry name" value="Calx_beta"/>
    <property type="match status" value="1"/>
</dbReference>
<dbReference type="PANTHER" id="PTHR14002">
    <property type="entry name" value="ENDOGLIN/TGF-BETA RECEPTOR TYPE III"/>
    <property type="match status" value="1"/>
</dbReference>
<dbReference type="PANTHER" id="PTHR14002:SF43">
    <property type="entry name" value="DELTA-LIKE PROTEIN"/>
    <property type="match status" value="1"/>
</dbReference>
<feature type="chain" id="PRO_5012383098" evidence="6">
    <location>
        <begin position="17"/>
        <end position="497"/>
    </location>
</feature>
<feature type="domain" description="ZP" evidence="7">
    <location>
        <begin position="157"/>
        <end position="407"/>
    </location>
</feature>
<dbReference type="GO" id="GO:0016020">
    <property type="term" value="C:membrane"/>
    <property type="evidence" value="ECO:0007669"/>
    <property type="project" value="InterPro"/>
</dbReference>
<keyword evidence="1 6" id="KW-0732">Signal</keyword>
<accession>A0A2B4SE83</accession>
<dbReference type="InterPro" id="IPR042235">
    <property type="entry name" value="ZP-C_dom"/>
</dbReference>
<evidence type="ECO:0000259" key="7">
    <source>
        <dbReference type="PROSITE" id="PS51034"/>
    </source>
</evidence>
<dbReference type="Gene3D" id="2.60.40.4100">
    <property type="entry name" value="Zona pellucida, ZP-C domain"/>
    <property type="match status" value="1"/>
</dbReference>
<keyword evidence="5" id="KW-0472">Membrane</keyword>
<dbReference type="PROSITE" id="PS51034">
    <property type="entry name" value="ZP_2"/>
    <property type="match status" value="1"/>
</dbReference>
<evidence type="ECO:0000256" key="1">
    <source>
        <dbReference type="ARBA" id="ARBA00022729"/>
    </source>
</evidence>
<feature type="transmembrane region" description="Helical" evidence="5">
    <location>
        <begin position="453"/>
        <end position="478"/>
    </location>
</feature>
<dbReference type="SMART" id="SM00241">
    <property type="entry name" value="ZP"/>
    <property type="match status" value="1"/>
</dbReference>
<proteinExistence type="predicted"/>
<evidence type="ECO:0000313" key="9">
    <source>
        <dbReference type="Proteomes" id="UP000225706"/>
    </source>
</evidence>
<dbReference type="Pfam" id="PF23344">
    <property type="entry name" value="ZP-N"/>
    <property type="match status" value="1"/>
</dbReference>
<keyword evidence="2" id="KW-0677">Repeat</keyword>
<feature type="signal peptide" evidence="6">
    <location>
        <begin position="1"/>
        <end position="16"/>
    </location>
</feature>
<evidence type="ECO:0000256" key="3">
    <source>
        <dbReference type="ARBA" id="ARBA00022837"/>
    </source>
</evidence>
<keyword evidence="5" id="KW-1133">Transmembrane helix</keyword>
<dbReference type="AlphaFoldDB" id="A0A2B4SE83"/>
<dbReference type="GO" id="GO:0007154">
    <property type="term" value="P:cell communication"/>
    <property type="evidence" value="ECO:0007669"/>
    <property type="project" value="InterPro"/>
</dbReference>
<dbReference type="Gene3D" id="2.60.40.2030">
    <property type="match status" value="1"/>
</dbReference>
<dbReference type="Pfam" id="PF00100">
    <property type="entry name" value="Zona_pellucida"/>
    <property type="match status" value="1"/>
</dbReference>
<dbReference type="Proteomes" id="UP000225706">
    <property type="component" value="Unassembled WGS sequence"/>
</dbReference>
<evidence type="ECO:0000256" key="4">
    <source>
        <dbReference type="ARBA" id="ARBA00023157"/>
    </source>
</evidence>
<dbReference type="InterPro" id="IPR003644">
    <property type="entry name" value="Calx_beta"/>
</dbReference>
<evidence type="ECO:0000256" key="2">
    <source>
        <dbReference type="ARBA" id="ARBA00022737"/>
    </source>
</evidence>
<protein>
    <submittedName>
        <fullName evidence="8">CUB and zona pellucida-like domain-containing protein 1</fullName>
    </submittedName>
</protein>
<dbReference type="SUPFAM" id="SSF141072">
    <property type="entry name" value="CalX-like"/>
    <property type="match status" value="1"/>
</dbReference>
<dbReference type="InterPro" id="IPR055356">
    <property type="entry name" value="ZP-N"/>
</dbReference>
<evidence type="ECO:0000313" key="8">
    <source>
        <dbReference type="EMBL" id="PFX28984.1"/>
    </source>
</evidence>
<dbReference type="Pfam" id="PF03160">
    <property type="entry name" value="Calx-beta"/>
    <property type="match status" value="1"/>
</dbReference>
<organism evidence="8 9">
    <name type="scientific">Stylophora pistillata</name>
    <name type="common">Smooth cauliflower coral</name>
    <dbReference type="NCBI Taxonomy" id="50429"/>
    <lineage>
        <taxon>Eukaryota</taxon>
        <taxon>Metazoa</taxon>
        <taxon>Cnidaria</taxon>
        <taxon>Anthozoa</taxon>
        <taxon>Hexacorallia</taxon>
        <taxon>Scleractinia</taxon>
        <taxon>Astrocoeniina</taxon>
        <taxon>Pocilloporidae</taxon>
        <taxon>Stylophora</taxon>
    </lineage>
</organism>
<dbReference type="InterPro" id="IPR038081">
    <property type="entry name" value="CalX-like_sf"/>
</dbReference>
<evidence type="ECO:0000256" key="6">
    <source>
        <dbReference type="SAM" id="SignalP"/>
    </source>
</evidence>
<dbReference type="OrthoDB" id="5975175at2759"/>
<name>A0A2B4SE83_STYPI</name>
<reference evidence="9" key="1">
    <citation type="journal article" date="2017" name="bioRxiv">
        <title>Comparative analysis of the genomes of Stylophora pistillata and Acropora digitifera provides evidence for extensive differences between species of corals.</title>
        <authorList>
            <person name="Voolstra C.R."/>
            <person name="Li Y."/>
            <person name="Liew Y.J."/>
            <person name="Baumgarten S."/>
            <person name="Zoccola D."/>
            <person name="Flot J.-F."/>
            <person name="Tambutte S."/>
            <person name="Allemand D."/>
            <person name="Aranda M."/>
        </authorList>
    </citation>
    <scope>NUCLEOTIDE SEQUENCE [LARGE SCALE GENOMIC DNA]</scope>
</reference>
<comment type="caution">
    <text evidence="8">The sequence shown here is derived from an EMBL/GenBank/DDBJ whole genome shotgun (WGS) entry which is preliminary data.</text>
</comment>